<dbReference type="InterPro" id="IPR017144">
    <property type="entry name" value="Xaa-Arg_dipeptidase"/>
</dbReference>
<comment type="similarity">
    <text evidence="1">Belongs to the peptidase M20A family.</text>
</comment>
<evidence type="ECO:0000259" key="2">
    <source>
        <dbReference type="Pfam" id="PF07687"/>
    </source>
</evidence>
<protein>
    <recommendedName>
        <fullName evidence="1">Peptidase M20 domain-containing protein 2</fullName>
    </recommendedName>
</protein>
<reference evidence="3 4" key="1">
    <citation type="submission" date="2020-09" db="EMBL/GenBank/DDBJ databases">
        <title>Genomic characterization of a novel Parvarchaeota family in acid mine drainage sediments.</title>
        <authorList>
            <person name="Luo Z.-H."/>
        </authorList>
    </citation>
    <scope>NUCLEOTIDE SEQUENCE [LARGE SCALE GENOMIC DNA]</scope>
    <source>
        <strain evidence="3">TL1-5_bins.178</strain>
    </source>
</reference>
<sequence>MDNFHEIYKISDQVFKFAEIGSKEFKTSKLLSEFLTKSGFKVKKPYLGMETAFRAEYGSGKPVVGLLCEEDALPNGHSCGHNLIAAWAVGTAVKLKGSKYPGKIVVLGTPSEEGIGEYAGSKDTMVKRGAFKDIDFVIGMHPDSGWNVGSQSDADVTFEISLTGKSSHLEEADKGRNALDAFVAIYTAIRNVTAAFPKYKHILTGVYLKEGGAASNVIPERVIFELDLRSTDSKYLNYVVRRMEQLVRSVSKVYGVKSEIKQTTPTYMEYKNADKIDEILYKNLLKYGVKAKKLYKACCEQSGATDEANVSWVVPTGHLDIKIAPVGVPGHSNKFRESAGSKGALKSLKIAILSTVQSCNDIAANFREMKLK</sequence>
<dbReference type="NCBIfam" id="TIGR01891">
    <property type="entry name" value="amidohydrolases"/>
    <property type="match status" value="1"/>
</dbReference>
<dbReference type="GO" id="GO:0016805">
    <property type="term" value="F:dipeptidase activity"/>
    <property type="evidence" value="ECO:0007669"/>
    <property type="project" value="InterPro"/>
</dbReference>
<accession>A0A8T3UQF5</accession>
<organism evidence="3 4">
    <name type="scientific">Candidatus Acidifodinimicrobium mancum</name>
    <dbReference type="NCBI Taxonomy" id="2898728"/>
    <lineage>
        <taxon>Archaea</taxon>
        <taxon>Candidatus Parvarchaeota</taxon>
        <taxon>Candidatus Acidifodinimicrobiaceae</taxon>
        <taxon>Candidatus Acidifodinimicrobium</taxon>
    </lineage>
</organism>
<name>A0A8T3UQF5_9ARCH</name>
<gene>
    <name evidence="3" type="ORF">IHE50_00215</name>
</gene>
<dbReference type="SUPFAM" id="SSF53187">
    <property type="entry name" value="Zn-dependent exopeptidases"/>
    <property type="match status" value="1"/>
</dbReference>
<dbReference type="PANTHER" id="PTHR30575:SF3">
    <property type="entry name" value="PEPTIDASE M20 DIMERISATION DOMAIN-CONTAINING PROTEIN"/>
    <property type="match status" value="1"/>
</dbReference>
<proteinExistence type="inferred from homology"/>
<dbReference type="AlphaFoldDB" id="A0A8T3UQF5"/>
<dbReference type="InterPro" id="IPR052030">
    <property type="entry name" value="Peptidase_M20/M20A_hydrolases"/>
</dbReference>
<dbReference type="InterPro" id="IPR011650">
    <property type="entry name" value="Peptidase_M20_dimer"/>
</dbReference>
<dbReference type="InterPro" id="IPR017439">
    <property type="entry name" value="Amidohydrolase"/>
</dbReference>
<dbReference type="PIRSF" id="PIRSF037226">
    <property type="entry name" value="Amidohydrolase_ACY1L2_prd"/>
    <property type="match status" value="1"/>
</dbReference>
<dbReference type="PANTHER" id="PTHR30575">
    <property type="entry name" value="PEPTIDASE M20"/>
    <property type="match status" value="1"/>
</dbReference>
<dbReference type="Proteomes" id="UP000763484">
    <property type="component" value="Unassembled WGS sequence"/>
</dbReference>
<evidence type="ECO:0000256" key="1">
    <source>
        <dbReference type="PIRNR" id="PIRNR037226"/>
    </source>
</evidence>
<dbReference type="Gene3D" id="3.40.630.10">
    <property type="entry name" value="Zn peptidases"/>
    <property type="match status" value="1"/>
</dbReference>
<dbReference type="InterPro" id="IPR036264">
    <property type="entry name" value="Bact_exopeptidase_dim_dom"/>
</dbReference>
<dbReference type="GO" id="GO:0046657">
    <property type="term" value="P:folic acid catabolic process"/>
    <property type="evidence" value="ECO:0007669"/>
    <property type="project" value="TreeGrafter"/>
</dbReference>
<comment type="caution">
    <text evidence="3">The sequence shown here is derived from an EMBL/GenBank/DDBJ whole genome shotgun (WGS) entry which is preliminary data.</text>
</comment>
<dbReference type="GO" id="GO:0005737">
    <property type="term" value="C:cytoplasm"/>
    <property type="evidence" value="ECO:0007669"/>
    <property type="project" value="TreeGrafter"/>
</dbReference>
<dbReference type="EMBL" id="JADFAQ010000006">
    <property type="protein sequence ID" value="MBE5727831.1"/>
    <property type="molecule type" value="Genomic_DNA"/>
</dbReference>
<dbReference type="GO" id="GO:0071713">
    <property type="term" value="F:para-aminobenzoyl-glutamate hydrolase activity"/>
    <property type="evidence" value="ECO:0007669"/>
    <property type="project" value="TreeGrafter"/>
</dbReference>
<dbReference type="Pfam" id="PF07687">
    <property type="entry name" value="M20_dimer"/>
    <property type="match status" value="1"/>
</dbReference>
<dbReference type="Gene3D" id="3.30.70.360">
    <property type="match status" value="1"/>
</dbReference>
<evidence type="ECO:0000313" key="3">
    <source>
        <dbReference type="EMBL" id="MBE5727831.1"/>
    </source>
</evidence>
<evidence type="ECO:0000313" key="4">
    <source>
        <dbReference type="Proteomes" id="UP000763484"/>
    </source>
</evidence>
<dbReference type="SUPFAM" id="SSF55031">
    <property type="entry name" value="Bacterial exopeptidase dimerisation domain"/>
    <property type="match status" value="1"/>
</dbReference>
<feature type="domain" description="Peptidase M20 dimerisation" evidence="2">
    <location>
        <begin position="157"/>
        <end position="252"/>
    </location>
</feature>